<feature type="transmembrane region" description="Helical" evidence="1">
    <location>
        <begin position="204"/>
        <end position="225"/>
    </location>
</feature>
<comment type="caution">
    <text evidence="2">The sequence shown here is derived from an EMBL/GenBank/DDBJ whole genome shotgun (WGS) entry which is preliminary data.</text>
</comment>
<proteinExistence type="predicted"/>
<dbReference type="Proteomes" id="UP001201980">
    <property type="component" value="Unassembled WGS sequence"/>
</dbReference>
<feature type="transmembrane region" description="Helical" evidence="1">
    <location>
        <begin position="20"/>
        <end position="42"/>
    </location>
</feature>
<organism evidence="2 3">
    <name type="scientific">Zalerion maritima</name>
    <dbReference type="NCBI Taxonomy" id="339359"/>
    <lineage>
        <taxon>Eukaryota</taxon>
        <taxon>Fungi</taxon>
        <taxon>Dikarya</taxon>
        <taxon>Ascomycota</taxon>
        <taxon>Pezizomycotina</taxon>
        <taxon>Sordariomycetes</taxon>
        <taxon>Lulworthiomycetidae</taxon>
        <taxon>Lulworthiales</taxon>
        <taxon>Lulworthiaceae</taxon>
        <taxon>Zalerion</taxon>
    </lineage>
</organism>
<reference evidence="2" key="1">
    <citation type="submission" date="2022-07" db="EMBL/GenBank/DDBJ databases">
        <title>Draft genome sequence of Zalerion maritima ATCC 34329, a (micro)plastics degrading marine fungus.</title>
        <authorList>
            <person name="Paco A."/>
            <person name="Goncalves M.F.M."/>
            <person name="Rocha-Santos T.A.P."/>
            <person name="Alves A."/>
        </authorList>
    </citation>
    <scope>NUCLEOTIDE SEQUENCE</scope>
    <source>
        <strain evidence="2">ATCC 34329</strain>
    </source>
</reference>
<dbReference type="AlphaFoldDB" id="A0AAD5RRB2"/>
<keyword evidence="1" id="KW-0812">Transmembrane</keyword>
<gene>
    <name evidence="2" type="ORF">MKZ38_005209</name>
</gene>
<keyword evidence="1" id="KW-1133">Transmembrane helix</keyword>
<evidence type="ECO:0000256" key="1">
    <source>
        <dbReference type="SAM" id="Phobius"/>
    </source>
</evidence>
<sequence>MAAPFDNSDTKTRVLIGEYFLAWWIYLSFVLLDTLSLSFQLFCPNLRGVWIGPVVNGGQILIQVFRRQINPLPNRTNETLETYLNKRVWPLPLMKGLKRWERNLLHIELETLTPQNPSRCYLVFARHLKNTVDPFIQEKQPRLVSVSDMSVHTMLSIAQLDNKYRSYFELQPPGKPDLPRWEQGFNFLVLSRDRHETPLHLKSYINLFMAEVLAGAGCCIFPWILVNTALVQLDCTVSHHDLVYMPPRLRACVINQLEKVESLRTMLKSRRSRWREPVTYLLRQILSLLSGENCIQDSLTWLRSQGRRPRQITGEPQRLKDDGCLEVVEDGMNKYIPGQGKEVEDALDPGLTFIDGLETIALQQVNGEVEEANIGGIQWEVPDYSRNSPTHNNDHLHEYWGIDTPTEEGNLSPDNED</sequence>
<keyword evidence="3" id="KW-1185">Reference proteome</keyword>
<name>A0AAD5RRB2_9PEZI</name>
<evidence type="ECO:0000313" key="2">
    <source>
        <dbReference type="EMBL" id="KAJ2896821.1"/>
    </source>
</evidence>
<evidence type="ECO:0000313" key="3">
    <source>
        <dbReference type="Proteomes" id="UP001201980"/>
    </source>
</evidence>
<keyword evidence="1" id="KW-0472">Membrane</keyword>
<accession>A0AAD5RRB2</accession>
<dbReference type="EMBL" id="JAKWBI020000310">
    <property type="protein sequence ID" value="KAJ2896821.1"/>
    <property type="molecule type" value="Genomic_DNA"/>
</dbReference>
<protein>
    <submittedName>
        <fullName evidence="2">Uncharacterized protein</fullName>
    </submittedName>
</protein>